<dbReference type="InterPro" id="IPR051216">
    <property type="entry name" value="Teneurin"/>
</dbReference>
<evidence type="ECO:0000259" key="7">
    <source>
        <dbReference type="Pfam" id="PF25023"/>
    </source>
</evidence>
<evidence type="ECO:0000256" key="3">
    <source>
        <dbReference type="ARBA" id="ARBA00023157"/>
    </source>
</evidence>
<dbReference type="Pfam" id="PF24329">
    <property type="entry name" value="FN-plug_TEN1-4"/>
    <property type="match status" value="1"/>
</dbReference>
<keyword evidence="9" id="KW-1185">Reference proteome</keyword>
<dbReference type="Pfam" id="PF25023">
    <property type="entry name" value="TEN_YD-shell"/>
    <property type="match status" value="1"/>
</dbReference>
<evidence type="ECO:0000256" key="2">
    <source>
        <dbReference type="ARBA" id="ARBA00022737"/>
    </source>
</evidence>
<protein>
    <submittedName>
        <fullName evidence="8">Teneurin-m</fullName>
    </submittedName>
</protein>
<evidence type="ECO:0000313" key="8">
    <source>
        <dbReference type="EMBL" id="OXA52502.1"/>
    </source>
</evidence>
<dbReference type="EMBL" id="LNIX01000006">
    <property type="protein sequence ID" value="OXA52502.1"/>
    <property type="molecule type" value="Genomic_DNA"/>
</dbReference>
<dbReference type="Proteomes" id="UP000198287">
    <property type="component" value="Unassembled WGS sequence"/>
</dbReference>
<dbReference type="InterPro" id="IPR057627">
    <property type="entry name" value="FN-plug_TEN1-4"/>
</dbReference>
<keyword evidence="1" id="KW-0245">EGF-like domain</keyword>
<keyword evidence="2" id="KW-0677">Repeat</keyword>
<organism evidence="8 9">
    <name type="scientific">Folsomia candida</name>
    <name type="common">Springtail</name>
    <dbReference type="NCBI Taxonomy" id="158441"/>
    <lineage>
        <taxon>Eukaryota</taxon>
        <taxon>Metazoa</taxon>
        <taxon>Ecdysozoa</taxon>
        <taxon>Arthropoda</taxon>
        <taxon>Hexapoda</taxon>
        <taxon>Collembola</taxon>
        <taxon>Entomobryomorpha</taxon>
        <taxon>Isotomoidea</taxon>
        <taxon>Isotomidae</taxon>
        <taxon>Proisotominae</taxon>
        <taxon>Folsomia</taxon>
    </lineage>
</organism>
<feature type="domain" description="Teneurin 1-4-like FN-plug" evidence="4">
    <location>
        <begin position="197"/>
        <end position="277"/>
    </location>
</feature>
<evidence type="ECO:0000256" key="1">
    <source>
        <dbReference type="ARBA" id="ARBA00022536"/>
    </source>
</evidence>
<dbReference type="OMA" id="HIVDDTM"/>
<sequence>MDETCCVIFVSSPPFSSPSWLMKSRRVSVIRGQVLSPDGLGIIGIRVSVSDKKSRFGFTLTRKGGWFDMLVNGGGSVTLQFQRIPFEATTRTVFVPWNEIVVLDPAVIMSVGGSHKRVSAEDGKETNQEPCLQHDIDLLRPVVMSSWLPGMIGANPEQSVVFGESQILQQSIVIPGSEVHLVYQSSMSPGYLATIMMQLTGPTIPPGLLLVHLKITIEGELHFQTFEADPNITYSFGWKKRNVYQQKVYGLAVARVAIGYQYAQCSKSVWTVRTVTLKGFDVDIADVGAWNLDIHHHYNFHEGILQKGDGTEVHLKEMPKIVSTIMGHKGQQRSLLCEPCENLLLSPIDLATGPDGSIYVGDFNLIRRITPENKVYTVLQLSATKVSHQYFMTISPADGHLYVSDSEKYQVLKVNSMEEIEDPRVNWVAVSHFHCSKIEDTLTFNSIGLKCLPGDSENCGDGFKAKLAKLIHPKGIAISTDGSIYIADGPSIRFVDVHGVIHTLVGSHGHRLSRPSVATTDFESCRLQRQDVKKVQLQWPTNLALNLVENRLMFIDEGILFQITDDNQVERALRCDASQKVTRPLIDLAFSPKGQLYFVSEDSNLFTVKRDGEPLLLITDKVAPYGPNSTTASFPSSASSSADERQQNNLNAGFVSSLSIGADGTIYVADQVNLEIKQVSSFIPLPNAIGDWIVVFPATGEIYYFNRYGQHTFTKDIKSGKILYSFLYTKNTSYGKLSKITDAAENKILFLRDYSSVVSTIENTQGKKCNLKINHLGRLVHFQEMENSEIRLEYSDEGLLTAKTTTTGLSSLYGYDGYGRIRTLISETGVITNFEYELVGEGIQVRVSDSVSKPSDFLKYTILRNDETYQVIISKVSTGDVTLKKKVIQTDIKNISFSLKTEDGAEMSGLSWGIYPLLKEANPPMLLEGNLMRGPSLQYITDGESSWGNKFEWKFGLLGDGTRSAERILDRQMFVNDSRILSLEFDQSLSREVIYNRDREPVFFIQYDKTGLPLYFVPFPNNDLRSSMNITYDRFNRIESWKWGHGRGVQVTYGRNGFATEMKNSQGTRIRTIEYNEYGQPSKISLQSGRAYGFKYDMFGGLKSVETPKNTVHFFTLQHSIGFTKLVYQPPGYGSIKNSFVKYFNSYGLLESVWLPSESGRILYEYDFLKRPTQMLYSEGKVSRKYKAKGVTITVTENRFEATSHIWTNGIHKIVQDKKEYGSKLGLSASKMMYEYDSNFRPILIKGRIGGNLLADFPLSYNLRTGARELMGNFRVSQLSNNQTTTFDGIAVFSRVGDEYGQPLQYSLSIQDTEVFRMEYAYYETTHKIRHLKMTTKNAGLLPMRNFTYDGDGQLIGVESTEPWKFEYDANGNLQSLAYRGNTISLKHNEQDRIVRFGEKQYKYDMAGRVLQNAREEFFTYNSLGHLKRIWKNGRFDVEYFYDHENRLVARKDNHGNTTQFLYGDVTFPKLVTHIYSPRENRLVHLVYDEVQRLIYFQVNRNQKYYVCSDHCGTPLLIFNQYGQTVRELSRSPYGHIIYDSDSYFYLPIDFCGGIYDQVTSLVHTKEGRVYDPLIGQFLTPDWEKTLEKVKTPEKLHLYRMSGNDPINLHESTPAFDHHSWLQHLGYNLESLAPQMFKNLGVINQRRDSPVVVSGLESRVLEKTFDIPHLGYPGSVVTKSTLVPDPAGVISQIDPPLGKSMLLSRTADGKAMISCPFCASNRIYRDVFTLILNGSEFLKYVSHSPSQDTFHFAKKELWKASDDLAEVTFEFLRLIVYNR</sequence>
<dbReference type="STRING" id="158441.A0A226E455"/>
<dbReference type="InterPro" id="IPR022385">
    <property type="entry name" value="Rhs_assc_core"/>
</dbReference>
<keyword evidence="3" id="KW-1015">Disulfide bond</keyword>
<dbReference type="Pfam" id="PF25021">
    <property type="entry name" value="TEN_NHL"/>
    <property type="match status" value="1"/>
</dbReference>
<gene>
    <name evidence="8" type="ORF">Fcan01_12059</name>
</gene>
<dbReference type="Gene3D" id="2.120.10.30">
    <property type="entry name" value="TolB, C-terminal domain"/>
    <property type="match status" value="1"/>
</dbReference>
<feature type="domain" description="Teneurin TTR-like" evidence="5">
    <location>
        <begin position="23"/>
        <end position="107"/>
    </location>
</feature>
<dbReference type="NCBIfam" id="TIGR03696">
    <property type="entry name" value="Rhs_assc_core"/>
    <property type="match status" value="1"/>
</dbReference>
<feature type="domain" description="Teneurin-like YD-shell" evidence="7">
    <location>
        <begin position="694"/>
        <end position="1607"/>
    </location>
</feature>
<dbReference type="Pfam" id="PF25020">
    <property type="entry name" value="TTR_TEN1-4"/>
    <property type="match status" value="1"/>
</dbReference>
<dbReference type="PANTHER" id="PTHR11219:SF69">
    <property type="entry name" value="TENEURIN-A"/>
    <property type="match status" value="1"/>
</dbReference>
<dbReference type="InterPro" id="IPR056820">
    <property type="entry name" value="TEN_TTR-like"/>
</dbReference>
<reference evidence="8 9" key="1">
    <citation type="submission" date="2015-12" db="EMBL/GenBank/DDBJ databases">
        <title>The genome of Folsomia candida.</title>
        <authorList>
            <person name="Faddeeva A."/>
            <person name="Derks M.F."/>
            <person name="Anvar Y."/>
            <person name="Smit S."/>
            <person name="Van Straalen N."/>
            <person name="Roelofs D."/>
        </authorList>
    </citation>
    <scope>NUCLEOTIDE SEQUENCE [LARGE SCALE GENOMIC DNA]</scope>
    <source>
        <strain evidence="8 9">VU population</strain>
        <tissue evidence="8">Whole body</tissue>
    </source>
</reference>
<dbReference type="InterPro" id="IPR056822">
    <property type="entry name" value="TEN_NHL"/>
</dbReference>
<name>A0A226E455_FOLCA</name>
<dbReference type="InterPro" id="IPR056823">
    <property type="entry name" value="TEN-like_YD-shell"/>
</dbReference>
<dbReference type="InterPro" id="IPR008969">
    <property type="entry name" value="CarboxyPept-like_regulatory"/>
</dbReference>
<dbReference type="InterPro" id="IPR011042">
    <property type="entry name" value="6-blade_b-propeller_TolB-like"/>
</dbReference>
<dbReference type="Gene3D" id="2.180.10.10">
    <property type="entry name" value="RHS repeat-associated core"/>
    <property type="match status" value="2"/>
</dbReference>
<accession>A0A226E455</accession>
<evidence type="ECO:0000259" key="6">
    <source>
        <dbReference type="Pfam" id="PF25021"/>
    </source>
</evidence>
<evidence type="ECO:0000259" key="4">
    <source>
        <dbReference type="Pfam" id="PF24329"/>
    </source>
</evidence>
<proteinExistence type="predicted"/>
<dbReference type="SUPFAM" id="SSF49464">
    <property type="entry name" value="Carboxypeptidase regulatory domain-like"/>
    <property type="match status" value="1"/>
</dbReference>
<comment type="caution">
    <text evidence="8">The sequence shown here is derived from an EMBL/GenBank/DDBJ whole genome shotgun (WGS) entry which is preliminary data.</text>
</comment>
<evidence type="ECO:0000313" key="9">
    <source>
        <dbReference type="Proteomes" id="UP000198287"/>
    </source>
</evidence>
<feature type="domain" description="Teneurin NHL" evidence="6">
    <location>
        <begin position="319"/>
        <end position="680"/>
    </location>
</feature>
<dbReference type="OrthoDB" id="442731at2759"/>
<dbReference type="PANTHER" id="PTHR11219">
    <property type="entry name" value="TENEURIN AND N-ACETYLGLUCOSAMINE-1-PHOSPHODIESTER ALPHA-N-ACETYLGLUCOSAMINIDASE"/>
    <property type="match status" value="1"/>
</dbReference>
<dbReference type="GO" id="GO:0008045">
    <property type="term" value="P:motor neuron axon guidance"/>
    <property type="evidence" value="ECO:0007669"/>
    <property type="project" value="TreeGrafter"/>
</dbReference>
<dbReference type="SUPFAM" id="SSF101898">
    <property type="entry name" value="NHL repeat"/>
    <property type="match status" value="1"/>
</dbReference>
<dbReference type="SUPFAM" id="SSF63829">
    <property type="entry name" value="Calcium-dependent phosphotriesterase"/>
    <property type="match status" value="1"/>
</dbReference>
<evidence type="ECO:0000259" key="5">
    <source>
        <dbReference type="Pfam" id="PF25020"/>
    </source>
</evidence>